<dbReference type="SUPFAM" id="SSF69279">
    <property type="entry name" value="Phage tail proteins"/>
    <property type="match status" value="1"/>
</dbReference>
<reference evidence="1 2" key="1">
    <citation type="journal article" date="2004" name="Environ. Microbiol.">
        <title>Phylogeny-function analysis of (meta)genomic libraries: screening for expression of ribosomal RNA genes by large-insert library fluorescent in situ hybridization (LIL-FISH).</title>
        <authorList>
            <person name="Leveau J.H."/>
            <person name="Gerards S."/>
            <person name="de Boer W."/>
            <person name="van Veen J.A."/>
        </authorList>
    </citation>
    <scope>NUCLEOTIDE SEQUENCE [LARGE SCALE GENOMIC DNA]</scope>
    <source>
        <strain evidence="1 2">Ter331</strain>
    </source>
</reference>
<dbReference type="Proteomes" id="UP000008392">
    <property type="component" value="Chromosome"/>
</dbReference>
<accession>G0ABR4</accession>
<reference evidence="1 2" key="4">
    <citation type="journal article" date="2010" name="Environ. Microbiol.">
        <title>The bacterial genus Collimonas: mycophagy, weathering and other adaptive solutions to life in oligotrophic soil environments.</title>
        <authorList>
            <person name="Leveau J.H."/>
            <person name="Uroz S."/>
            <person name="de Boer W."/>
        </authorList>
    </citation>
    <scope>NUCLEOTIDE SEQUENCE [LARGE SCALE GENOMIC DNA]</scope>
    <source>
        <strain evidence="1 2">Ter331</strain>
    </source>
</reference>
<reference evidence="1 2" key="5">
    <citation type="journal article" date="2011" name="ISME J.">
        <title>Dual transcriptional profiling of a bacterial/fungal confrontation: Collimonas fungivorans versus Aspergillus niger.</title>
        <authorList>
            <person name="Mela F."/>
            <person name="Fritsche K."/>
            <person name="de Boer W."/>
            <person name="van Veen J.A."/>
            <person name="de Graaff L.H."/>
            <person name="van den Berg M."/>
            <person name="Leveau J.H."/>
        </authorList>
    </citation>
    <scope>NUCLEOTIDE SEQUENCE [LARGE SCALE GENOMIC DNA]</scope>
    <source>
        <strain evidence="1 2">Ter331</strain>
    </source>
</reference>
<dbReference type="AlphaFoldDB" id="G0ABR4"/>
<name>G0ABR4_COLFT</name>
<gene>
    <name evidence="1" type="ordered locus">CFU_2040</name>
</gene>
<keyword evidence="2" id="KW-1185">Reference proteome</keyword>
<dbReference type="STRING" id="1005048.CFU_2040"/>
<protein>
    <submittedName>
        <fullName evidence="1">Phage protein D</fullName>
    </submittedName>
</protein>
<dbReference type="eggNOG" id="COG3500">
    <property type="taxonomic scope" value="Bacteria"/>
</dbReference>
<organism evidence="1 2">
    <name type="scientific">Collimonas fungivorans (strain Ter331)</name>
    <dbReference type="NCBI Taxonomy" id="1005048"/>
    <lineage>
        <taxon>Bacteria</taxon>
        <taxon>Pseudomonadati</taxon>
        <taxon>Pseudomonadota</taxon>
        <taxon>Betaproteobacteria</taxon>
        <taxon>Burkholderiales</taxon>
        <taxon>Oxalobacteraceae</taxon>
        <taxon>Collimonas</taxon>
    </lineage>
</organism>
<sequence length="359" mass="39459">MSTTKRTTTGAAMPSVQTGGFRILKNRSALPTSVTAAIQSVRVEDEINIPTMFSFTLNIVSSGGAWQDVNLDIFKPGDEITVFLGLDSLQQMVSAEITAIEPHFSDYSTATIRGFDRMYWLKFGTRTRTYLNLDDNEIVSQVARAAGLTVKLPGSPAMVNDYVLQNNSSDYDFLMRRCAQLNYELLMDDTTLVFRPSAEGESPVKTMNYPTDISDLKLSLKLPTMGKQVTVKGYDITSNKVLTAVASSGSSQDKMGGKESGYQLAQAFPDSDIQLERPDLSTPEALQAIANAQYKRNLNQFIEGSTSVLGDPDMVAGVNVKLSGLSQRFNGIYYITSSVHSYDVNEGYQTEFKLRRTGV</sequence>
<dbReference type="KEGG" id="cfu:CFU_2040"/>
<reference evidence="1 2" key="2">
    <citation type="journal article" date="2006" name="J. Microbiol. Methods">
        <title>Genomic flank-sequencing of plasposon insertion sites for rapid identification of functional genes.</title>
        <authorList>
            <person name="Leveau J.H."/>
            <person name="Gerards S."/>
            <person name="Fritsche K."/>
            <person name="Zondag G."/>
            <person name="van Veen J.A."/>
        </authorList>
    </citation>
    <scope>NUCLEOTIDE SEQUENCE [LARGE SCALE GENOMIC DNA]</scope>
    <source>
        <strain evidence="1 2">Ter331</strain>
    </source>
</reference>
<dbReference type="Pfam" id="PF05954">
    <property type="entry name" value="Phage_GPD"/>
    <property type="match status" value="1"/>
</dbReference>
<reference evidence="1 2" key="3">
    <citation type="journal article" date="2008" name="FEMS Microbiol. Ecol.">
        <title>Identification and characterization of genes underlying chitinolysis in Collimonas fungivorans Ter331.</title>
        <authorList>
            <person name="Fritsche K."/>
            <person name="de Boer W."/>
            <person name="Gerards S."/>
            <person name="van den Berg M."/>
            <person name="van Veen J.A."/>
            <person name="Leveau J.H."/>
        </authorList>
    </citation>
    <scope>NUCLEOTIDE SEQUENCE [LARGE SCALE GENOMIC DNA]</scope>
    <source>
        <strain evidence="1 2">Ter331</strain>
    </source>
</reference>
<dbReference type="HOGENOM" id="CLU_061954_1_0_4"/>
<reference evidence="2" key="6">
    <citation type="submission" date="2011-05" db="EMBL/GenBank/DDBJ databases">
        <title>Complete sequence of Collimonas fungivorans Ter331.</title>
        <authorList>
            <person name="Leveau J.H."/>
        </authorList>
    </citation>
    <scope>NUCLEOTIDE SEQUENCE [LARGE SCALE GENOMIC DNA]</scope>
    <source>
        <strain evidence="2">Ter331</strain>
    </source>
</reference>
<evidence type="ECO:0000313" key="1">
    <source>
        <dbReference type="EMBL" id="AEK61870.1"/>
    </source>
</evidence>
<proteinExistence type="predicted"/>
<dbReference type="EMBL" id="CP002745">
    <property type="protein sequence ID" value="AEK61870.1"/>
    <property type="molecule type" value="Genomic_DNA"/>
</dbReference>
<evidence type="ECO:0000313" key="2">
    <source>
        <dbReference type="Proteomes" id="UP000008392"/>
    </source>
</evidence>